<dbReference type="Proteomes" id="UP000516438">
    <property type="component" value="Chromosome"/>
</dbReference>
<evidence type="ECO:0000313" key="2">
    <source>
        <dbReference type="Proteomes" id="UP000516438"/>
    </source>
</evidence>
<dbReference type="GO" id="GO:0008168">
    <property type="term" value="F:methyltransferase activity"/>
    <property type="evidence" value="ECO:0007669"/>
    <property type="project" value="UniProtKB-KW"/>
</dbReference>
<dbReference type="GO" id="GO:0032259">
    <property type="term" value="P:methylation"/>
    <property type="evidence" value="ECO:0007669"/>
    <property type="project" value="UniProtKB-KW"/>
</dbReference>
<dbReference type="KEGG" id="cmaq:H0S70_06415"/>
<evidence type="ECO:0000313" key="1">
    <source>
        <dbReference type="EMBL" id="QNS42580.1"/>
    </source>
</evidence>
<accession>A0A7H1E022</accession>
<dbReference type="RefSeq" id="WP_188322101.1">
    <property type="nucleotide sequence ID" value="NZ_CP060203.1"/>
</dbReference>
<organism evidence="1 2">
    <name type="scientific">Chryseobacterium manosquense</name>
    <dbReference type="NCBI Taxonomy" id="2754694"/>
    <lineage>
        <taxon>Bacteria</taxon>
        <taxon>Pseudomonadati</taxon>
        <taxon>Bacteroidota</taxon>
        <taxon>Flavobacteriia</taxon>
        <taxon>Flavobacteriales</taxon>
        <taxon>Weeksellaceae</taxon>
        <taxon>Chryseobacterium group</taxon>
        <taxon>Chryseobacterium</taxon>
    </lineage>
</organism>
<sequence>MEPIEFLKQIYNESMAIVGSDNTIKSDLDPKAANHLSEILGRSESAKAVITVILTSAVYKMLNHEQDIRNHQTSIPNGYSGRTFDSKFITPFLKSVKFPAMAESGWLTRSLEQKVPYDSNYSGAIRPDSLKTAFLETIAFIQKGKDLDKVLSFLFQGLIIQRNAQQIDLAKPHNLQIATIIDLLTKHFDTKYSAEGASRLPVLALYAAYQCLVNETKRFEGKTLWPIESHTSADTRSGRIGDIDIVDEKERAFEAVEVKHGIAITAQLVKDAFEKFKTTQVSRYYLLSTANIDASQADEINKEVDRIKNIHGCHVIANGLTNSLKYYLRLLSDTSEFIENYVNLIETDTALKFEHKTEWNNIISKM</sequence>
<proteinExistence type="predicted"/>
<dbReference type="EMBL" id="CP060203">
    <property type="protein sequence ID" value="QNS42580.1"/>
    <property type="molecule type" value="Genomic_DNA"/>
</dbReference>
<keyword evidence="1" id="KW-0808">Transferase</keyword>
<keyword evidence="1" id="KW-0489">Methyltransferase</keyword>
<gene>
    <name evidence="1" type="ORF">H0S70_06415</name>
</gene>
<keyword evidence="2" id="KW-1185">Reference proteome</keyword>
<name>A0A7H1E022_9FLAO</name>
<protein>
    <submittedName>
        <fullName evidence="1">DNA methyltransferase</fullName>
    </submittedName>
</protein>
<reference evidence="1 2" key="1">
    <citation type="submission" date="2020-07" db="EMBL/GenBank/DDBJ databases">
        <title>Complete genome and description of Chryseobacterium manosquense strain Marseille-Q2069 sp. nov.</title>
        <authorList>
            <person name="Boxberger M."/>
        </authorList>
    </citation>
    <scope>NUCLEOTIDE SEQUENCE [LARGE SCALE GENOMIC DNA]</scope>
    <source>
        <strain evidence="1 2">Marseille-Q2069</strain>
    </source>
</reference>
<dbReference type="REBASE" id="444097">
    <property type="entry name" value="Csp2069ORF6415P"/>
</dbReference>
<dbReference type="AlphaFoldDB" id="A0A7H1E022"/>